<name>A0A6L9UG06_9HYPH</name>
<sequence>MNQFKAFDLCKGIPMQPSKTVSIDELPENTALAVYELIARTFREYSEILYIRVPDITDDGVSIGGVEITIRKTADDSISPLAGVPESDQQAAYAGG</sequence>
<proteinExistence type="predicted"/>
<accession>A0A6L9UG06</accession>
<dbReference type="RefSeq" id="WP_163991975.1">
    <property type="nucleotide sequence ID" value="NZ_WUEY01000019.1"/>
</dbReference>
<gene>
    <name evidence="1" type="ORF">GR212_28745</name>
</gene>
<protein>
    <submittedName>
        <fullName evidence="1">Uncharacterized protein</fullName>
    </submittedName>
</protein>
<dbReference type="Proteomes" id="UP000483035">
    <property type="component" value="Unassembled WGS sequence"/>
</dbReference>
<dbReference type="EMBL" id="WUEY01000019">
    <property type="protein sequence ID" value="NEI73548.1"/>
    <property type="molecule type" value="Genomic_DNA"/>
</dbReference>
<comment type="caution">
    <text evidence="1">The sequence shown here is derived from an EMBL/GenBank/DDBJ whole genome shotgun (WGS) entry which is preliminary data.</text>
</comment>
<organism evidence="1 2">
    <name type="scientific">Rhizobium lusitanum</name>
    <dbReference type="NCBI Taxonomy" id="293958"/>
    <lineage>
        <taxon>Bacteria</taxon>
        <taxon>Pseudomonadati</taxon>
        <taxon>Pseudomonadota</taxon>
        <taxon>Alphaproteobacteria</taxon>
        <taxon>Hyphomicrobiales</taxon>
        <taxon>Rhizobiaceae</taxon>
        <taxon>Rhizobium/Agrobacterium group</taxon>
        <taxon>Rhizobium</taxon>
    </lineage>
</organism>
<dbReference type="AlphaFoldDB" id="A0A6L9UG06"/>
<evidence type="ECO:0000313" key="1">
    <source>
        <dbReference type="EMBL" id="NEI73548.1"/>
    </source>
</evidence>
<evidence type="ECO:0000313" key="2">
    <source>
        <dbReference type="Proteomes" id="UP000483035"/>
    </source>
</evidence>
<reference evidence="1 2" key="1">
    <citation type="submission" date="2019-12" db="EMBL/GenBank/DDBJ databases">
        <title>Rhizobium genotypes associated with high levels of biological nitrogen fixation by grain legumes in a temperate-maritime cropping system.</title>
        <authorList>
            <person name="Maluk M."/>
            <person name="Francesc Ferrando Molina F."/>
            <person name="Lopez Del Egido L."/>
            <person name="Lafos M."/>
            <person name="Langarica-Fuentes A."/>
            <person name="Gebre Yohannes G."/>
            <person name="Young M.W."/>
            <person name="Martin P."/>
            <person name="Gantlett R."/>
            <person name="Kenicer G."/>
            <person name="Hawes C."/>
            <person name="Begg G.S."/>
            <person name="Quilliam R.S."/>
            <person name="Squire G.R."/>
            <person name="Poole P.S."/>
            <person name="Young P.W."/>
            <person name="Iannetta P.M."/>
            <person name="James E.K."/>
        </authorList>
    </citation>
    <scope>NUCLEOTIDE SEQUENCE [LARGE SCALE GENOMIC DNA]</scope>
    <source>
        <strain evidence="1 2">JHI1118</strain>
    </source>
</reference>